<proteinExistence type="predicted"/>
<dbReference type="Proteomes" id="UP000321570">
    <property type="component" value="Unassembled WGS sequence"/>
</dbReference>
<dbReference type="PANTHER" id="PTHR22878">
    <property type="entry name" value="DYNEIN HEAVY CHAIN 6, AXONEMAL-LIKE-RELATED"/>
    <property type="match status" value="1"/>
</dbReference>
<evidence type="ECO:0000313" key="3">
    <source>
        <dbReference type="Proteomes" id="UP000321570"/>
    </source>
</evidence>
<gene>
    <name evidence="2" type="ORF">WMSIL1_LOCUS4331</name>
</gene>
<dbReference type="GO" id="GO:0045505">
    <property type="term" value="F:dynein intermediate chain binding"/>
    <property type="evidence" value="ECO:0007669"/>
    <property type="project" value="InterPro"/>
</dbReference>
<dbReference type="AlphaFoldDB" id="A0A564Y939"/>
<dbReference type="GO" id="GO:0007018">
    <property type="term" value="P:microtubule-based movement"/>
    <property type="evidence" value="ECO:0007669"/>
    <property type="project" value="InterPro"/>
</dbReference>
<dbReference type="GO" id="GO:0051959">
    <property type="term" value="F:dynein light intermediate chain binding"/>
    <property type="evidence" value="ECO:0007669"/>
    <property type="project" value="InterPro"/>
</dbReference>
<protein>
    <recommendedName>
        <fullName evidence="1">Dynein heavy chain coiled coil stalk domain-containing protein</fullName>
    </recommendedName>
</protein>
<feature type="non-terminal residue" evidence="2">
    <location>
        <position position="137"/>
    </location>
</feature>
<dbReference type="InterPro" id="IPR024743">
    <property type="entry name" value="Dynein_HC_stalk"/>
</dbReference>
<dbReference type="GO" id="GO:0030286">
    <property type="term" value="C:dynein complex"/>
    <property type="evidence" value="ECO:0007669"/>
    <property type="project" value="InterPro"/>
</dbReference>
<dbReference type="Pfam" id="PF12777">
    <property type="entry name" value="MT"/>
    <property type="match status" value="1"/>
</dbReference>
<organism evidence="2 3">
    <name type="scientific">Hymenolepis diminuta</name>
    <name type="common">Rat tapeworm</name>
    <dbReference type="NCBI Taxonomy" id="6216"/>
    <lineage>
        <taxon>Eukaryota</taxon>
        <taxon>Metazoa</taxon>
        <taxon>Spiralia</taxon>
        <taxon>Lophotrochozoa</taxon>
        <taxon>Platyhelminthes</taxon>
        <taxon>Cestoda</taxon>
        <taxon>Eucestoda</taxon>
        <taxon>Cyclophyllidea</taxon>
        <taxon>Hymenolepididae</taxon>
        <taxon>Hymenolepis</taxon>
    </lineage>
</organism>
<feature type="domain" description="Dynein heavy chain coiled coil stalk" evidence="1">
    <location>
        <begin position="7"/>
        <end position="96"/>
    </location>
</feature>
<keyword evidence="3" id="KW-1185">Reference proteome</keyword>
<dbReference type="EMBL" id="CABIJS010000122">
    <property type="protein sequence ID" value="VUZ43815.1"/>
    <property type="molecule type" value="Genomic_DNA"/>
</dbReference>
<reference evidence="2 3" key="1">
    <citation type="submission" date="2019-07" db="EMBL/GenBank/DDBJ databases">
        <authorList>
            <person name="Jastrzebski P J."/>
            <person name="Paukszto L."/>
            <person name="Jastrzebski P J."/>
        </authorList>
    </citation>
    <scope>NUCLEOTIDE SEQUENCE [LARGE SCALE GENOMIC DNA]</scope>
    <source>
        <strain evidence="2 3">WMS-il1</strain>
    </source>
</reference>
<evidence type="ECO:0000313" key="2">
    <source>
        <dbReference type="EMBL" id="VUZ43815.1"/>
    </source>
</evidence>
<accession>A0A564Y939</accession>
<dbReference type="Gene3D" id="1.20.920.20">
    <property type="match status" value="1"/>
</dbReference>
<name>A0A564Y939_HYMDI</name>
<dbReference type="PANTHER" id="PTHR22878:SF63">
    <property type="entry name" value="DYNEIN AXONEMAL HEAVY CHAIN 10"/>
    <property type="match status" value="1"/>
</dbReference>
<sequence>LQEKERQLGIVRALFERATARKKELADDAESCQRRIATATTLIEGLSGEKVRWTEETRTLSDQIVRLVGDVLMATAFLSYCGCFNQDFRTSIINSWIKSLVKMKVPHTPNLDLINMLTDDNTIAEWNLEGLPNDDLS</sequence>
<evidence type="ECO:0000259" key="1">
    <source>
        <dbReference type="Pfam" id="PF12777"/>
    </source>
</evidence>
<feature type="non-terminal residue" evidence="2">
    <location>
        <position position="1"/>
    </location>
</feature>
<dbReference type="InterPro" id="IPR026983">
    <property type="entry name" value="DHC"/>
</dbReference>